<proteinExistence type="predicted"/>
<protein>
    <recommendedName>
        <fullName evidence="3">DUF904 domain-containing protein</fullName>
    </recommendedName>
</protein>
<name>A0ABV8RPM0_9SPHN</name>
<dbReference type="RefSeq" id="WP_379538806.1">
    <property type="nucleotide sequence ID" value="NZ_JBHSDR010000006.1"/>
</dbReference>
<organism evidence="1 2">
    <name type="scientific">Novosphingobium tardum</name>
    <dbReference type="NCBI Taxonomy" id="1538021"/>
    <lineage>
        <taxon>Bacteria</taxon>
        <taxon>Pseudomonadati</taxon>
        <taxon>Pseudomonadota</taxon>
        <taxon>Alphaproteobacteria</taxon>
        <taxon>Sphingomonadales</taxon>
        <taxon>Sphingomonadaceae</taxon>
        <taxon>Novosphingobium</taxon>
    </lineage>
</organism>
<dbReference type="Proteomes" id="UP001595828">
    <property type="component" value="Unassembled WGS sequence"/>
</dbReference>
<gene>
    <name evidence="1" type="ORF">ACFO0A_09690</name>
</gene>
<dbReference type="EMBL" id="JBHSDR010000006">
    <property type="protein sequence ID" value="MFC4295326.1"/>
    <property type="molecule type" value="Genomic_DNA"/>
</dbReference>
<sequence length="72" mass="7755">MDRDEIEQTAHAALARLDAALTRLERAAESVAAAPRVDPAELAGLQQRHSRLKHSVAQSLRQLDDILAGATS</sequence>
<reference evidence="2" key="1">
    <citation type="journal article" date="2019" name="Int. J. Syst. Evol. Microbiol.">
        <title>The Global Catalogue of Microorganisms (GCM) 10K type strain sequencing project: providing services to taxonomists for standard genome sequencing and annotation.</title>
        <authorList>
            <consortium name="The Broad Institute Genomics Platform"/>
            <consortium name="The Broad Institute Genome Sequencing Center for Infectious Disease"/>
            <person name="Wu L."/>
            <person name="Ma J."/>
        </authorList>
    </citation>
    <scope>NUCLEOTIDE SEQUENCE [LARGE SCALE GENOMIC DNA]</scope>
    <source>
        <strain evidence="2">CGMCC 1.12989</strain>
    </source>
</reference>
<evidence type="ECO:0000313" key="2">
    <source>
        <dbReference type="Proteomes" id="UP001595828"/>
    </source>
</evidence>
<keyword evidence="2" id="KW-1185">Reference proteome</keyword>
<accession>A0ABV8RPM0</accession>
<evidence type="ECO:0000313" key="1">
    <source>
        <dbReference type="EMBL" id="MFC4295326.1"/>
    </source>
</evidence>
<comment type="caution">
    <text evidence="1">The sequence shown here is derived from an EMBL/GenBank/DDBJ whole genome shotgun (WGS) entry which is preliminary data.</text>
</comment>
<evidence type="ECO:0008006" key="3">
    <source>
        <dbReference type="Google" id="ProtNLM"/>
    </source>
</evidence>